<evidence type="ECO:0000259" key="1">
    <source>
        <dbReference type="Pfam" id="PF13460"/>
    </source>
</evidence>
<gene>
    <name evidence="2" type="ORF">FC85_GL001746</name>
</gene>
<organism evidence="2 3">
    <name type="scientific">Lentilactobacillus diolivorans DSM 14421</name>
    <dbReference type="NCBI Taxonomy" id="1423739"/>
    <lineage>
        <taxon>Bacteria</taxon>
        <taxon>Bacillati</taxon>
        <taxon>Bacillota</taxon>
        <taxon>Bacilli</taxon>
        <taxon>Lactobacillales</taxon>
        <taxon>Lactobacillaceae</taxon>
        <taxon>Lentilactobacillus</taxon>
    </lineage>
</organism>
<dbReference type="Pfam" id="PF13460">
    <property type="entry name" value="NAD_binding_10"/>
    <property type="match status" value="1"/>
</dbReference>
<accession>A0A0R1S2V6</accession>
<dbReference type="SUPFAM" id="SSF51735">
    <property type="entry name" value="NAD(P)-binding Rossmann-fold domains"/>
    <property type="match status" value="1"/>
</dbReference>
<protein>
    <recommendedName>
        <fullName evidence="1">NAD(P)-binding domain-containing protein</fullName>
    </recommendedName>
</protein>
<dbReference type="InterPro" id="IPR036291">
    <property type="entry name" value="NAD(P)-bd_dom_sf"/>
</dbReference>
<feature type="domain" description="NAD(P)-binding" evidence="1">
    <location>
        <begin position="37"/>
        <end position="190"/>
    </location>
</feature>
<dbReference type="Proteomes" id="UP000052013">
    <property type="component" value="Unassembled WGS sequence"/>
</dbReference>
<name>A0A0R1S2V6_9LACO</name>
<dbReference type="InterPro" id="IPR016040">
    <property type="entry name" value="NAD(P)-bd_dom"/>
</dbReference>
<dbReference type="STRING" id="1423739.FC85_GL001746"/>
<reference evidence="2 3" key="1">
    <citation type="journal article" date="2015" name="Genome Announc.">
        <title>Expanding the biotechnology potential of lactobacilli through comparative genomics of 213 strains and associated genera.</title>
        <authorList>
            <person name="Sun Z."/>
            <person name="Harris H.M."/>
            <person name="McCann A."/>
            <person name="Guo C."/>
            <person name="Argimon S."/>
            <person name="Zhang W."/>
            <person name="Yang X."/>
            <person name="Jeffery I.B."/>
            <person name="Cooney J.C."/>
            <person name="Kagawa T.F."/>
            <person name="Liu W."/>
            <person name="Song Y."/>
            <person name="Salvetti E."/>
            <person name="Wrobel A."/>
            <person name="Rasinkangas P."/>
            <person name="Parkhill J."/>
            <person name="Rea M.C."/>
            <person name="O'Sullivan O."/>
            <person name="Ritari J."/>
            <person name="Douillard F.P."/>
            <person name="Paul Ross R."/>
            <person name="Yang R."/>
            <person name="Briner A.E."/>
            <person name="Felis G.E."/>
            <person name="de Vos W.M."/>
            <person name="Barrangou R."/>
            <person name="Klaenhammer T.R."/>
            <person name="Caufield P.W."/>
            <person name="Cui Y."/>
            <person name="Zhang H."/>
            <person name="O'Toole P.W."/>
        </authorList>
    </citation>
    <scope>NUCLEOTIDE SEQUENCE [LARGE SCALE GENOMIC DNA]</scope>
    <source>
        <strain evidence="2 3">DSM 14421</strain>
    </source>
</reference>
<dbReference type="PANTHER" id="PTHR47129">
    <property type="entry name" value="QUINONE OXIDOREDUCTASE 2"/>
    <property type="match status" value="1"/>
</dbReference>
<dbReference type="Gene3D" id="3.90.25.10">
    <property type="entry name" value="UDP-galactose 4-epimerase, domain 1"/>
    <property type="match status" value="1"/>
</dbReference>
<dbReference type="AlphaFoldDB" id="A0A0R1S2V6"/>
<dbReference type="EMBL" id="AZEY01000105">
    <property type="protein sequence ID" value="KRL62878.1"/>
    <property type="molecule type" value="Genomic_DNA"/>
</dbReference>
<evidence type="ECO:0000313" key="3">
    <source>
        <dbReference type="Proteomes" id="UP000052013"/>
    </source>
</evidence>
<dbReference type="PATRIC" id="fig|1423739.3.peg.1828"/>
<dbReference type="InterPro" id="IPR052718">
    <property type="entry name" value="NmrA-type_oxidoreductase"/>
</dbReference>
<sequence>MSKYIVTGVDGNFGSIVAEKIQTLVPKQDLLFTAPTGERLKKYEEQGIKTAVANFNDAQELTRIFKNADKLLLISMPFVGEKRRSAHKNVVDACVAGNVKQIIYTSLVNATDPTNPSIEKIDHAWTESYVENTTLDYLFLRNSQYTEAMISNYFAVGKNGVLANNQAEGKMAYISREDCAHAAAYAVANPYLHREILNINGPELTTIARLVEIGNQITGNDVTYKSVSDDEDYAIFDKMGVPRTTDGNFKKGSSAPFSSDGMVTFGKAIRLGKMATYSNDFLTLTGRQPKNIQYLFEHADQYQIGDRHSVDHG</sequence>
<evidence type="ECO:0000313" key="2">
    <source>
        <dbReference type="EMBL" id="KRL62878.1"/>
    </source>
</evidence>
<dbReference type="RefSeq" id="WP_057866052.1">
    <property type="nucleotide sequence ID" value="NZ_AZEY01000105.1"/>
</dbReference>
<proteinExistence type="predicted"/>
<dbReference type="PANTHER" id="PTHR47129:SF1">
    <property type="entry name" value="NMRA-LIKE DOMAIN-CONTAINING PROTEIN"/>
    <property type="match status" value="1"/>
</dbReference>
<dbReference type="Gene3D" id="3.40.50.720">
    <property type="entry name" value="NAD(P)-binding Rossmann-like Domain"/>
    <property type="match status" value="1"/>
</dbReference>
<comment type="caution">
    <text evidence="2">The sequence shown here is derived from an EMBL/GenBank/DDBJ whole genome shotgun (WGS) entry which is preliminary data.</text>
</comment>